<name>A0A5A7Q0M3_STRAF</name>
<proteinExistence type="predicted"/>
<gene>
    <name evidence="1" type="ORF">STAS_15193</name>
</gene>
<dbReference type="Proteomes" id="UP000325081">
    <property type="component" value="Unassembled WGS sequence"/>
</dbReference>
<protein>
    <submittedName>
        <fullName evidence="1">TFIIH basal transcription factor complex helicase XPB subunit</fullName>
    </submittedName>
</protein>
<dbReference type="AlphaFoldDB" id="A0A5A7Q0M3"/>
<keyword evidence="1" id="KW-0547">Nucleotide-binding</keyword>
<evidence type="ECO:0000313" key="2">
    <source>
        <dbReference type="Proteomes" id="UP000325081"/>
    </source>
</evidence>
<keyword evidence="1" id="KW-0067">ATP-binding</keyword>
<evidence type="ECO:0000313" key="1">
    <source>
        <dbReference type="EMBL" id="GER38660.1"/>
    </source>
</evidence>
<sequence>MMIPTELTTFMAHAPTSDTADAGDFFSLSIPDSLYLPSYLARHKPTRKIASFFHRPTINRSPTDAAGSRCAKENERQWGSHTLETDRKTGIRAANGGADDEIYIQLNSS</sequence>
<accession>A0A5A7Q0M3</accession>
<keyword evidence="2" id="KW-1185">Reference proteome</keyword>
<organism evidence="1 2">
    <name type="scientific">Striga asiatica</name>
    <name type="common">Asiatic witchweed</name>
    <name type="synonym">Buchnera asiatica</name>
    <dbReference type="NCBI Taxonomy" id="4170"/>
    <lineage>
        <taxon>Eukaryota</taxon>
        <taxon>Viridiplantae</taxon>
        <taxon>Streptophyta</taxon>
        <taxon>Embryophyta</taxon>
        <taxon>Tracheophyta</taxon>
        <taxon>Spermatophyta</taxon>
        <taxon>Magnoliopsida</taxon>
        <taxon>eudicotyledons</taxon>
        <taxon>Gunneridae</taxon>
        <taxon>Pentapetalae</taxon>
        <taxon>asterids</taxon>
        <taxon>lamiids</taxon>
        <taxon>Lamiales</taxon>
        <taxon>Orobanchaceae</taxon>
        <taxon>Buchnereae</taxon>
        <taxon>Striga</taxon>
    </lineage>
</organism>
<dbReference type="GO" id="GO:0004386">
    <property type="term" value="F:helicase activity"/>
    <property type="evidence" value="ECO:0007669"/>
    <property type="project" value="UniProtKB-KW"/>
</dbReference>
<dbReference type="EMBL" id="BKCP01005516">
    <property type="protein sequence ID" value="GER38660.1"/>
    <property type="molecule type" value="Genomic_DNA"/>
</dbReference>
<comment type="caution">
    <text evidence="1">The sequence shown here is derived from an EMBL/GenBank/DDBJ whole genome shotgun (WGS) entry which is preliminary data.</text>
</comment>
<reference evidence="2" key="1">
    <citation type="journal article" date="2019" name="Curr. Biol.">
        <title>Genome Sequence of Striga asiatica Provides Insight into the Evolution of Plant Parasitism.</title>
        <authorList>
            <person name="Yoshida S."/>
            <person name="Kim S."/>
            <person name="Wafula E.K."/>
            <person name="Tanskanen J."/>
            <person name="Kim Y.M."/>
            <person name="Honaas L."/>
            <person name="Yang Z."/>
            <person name="Spallek T."/>
            <person name="Conn C.E."/>
            <person name="Ichihashi Y."/>
            <person name="Cheong K."/>
            <person name="Cui S."/>
            <person name="Der J.P."/>
            <person name="Gundlach H."/>
            <person name="Jiao Y."/>
            <person name="Hori C."/>
            <person name="Ishida J.K."/>
            <person name="Kasahara H."/>
            <person name="Kiba T."/>
            <person name="Kim M.S."/>
            <person name="Koo N."/>
            <person name="Laohavisit A."/>
            <person name="Lee Y.H."/>
            <person name="Lumba S."/>
            <person name="McCourt P."/>
            <person name="Mortimer J.C."/>
            <person name="Mutuku J.M."/>
            <person name="Nomura T."/>
            <person name="Sasaki-Sekimoto Y."/>
            <person name="Seto Y."/>
            <person name="Wang Y."/>
            <person name="Wakatake T."/>
            <person name="Sakakibara H."/>
            <person name="Demura T."/>
            <person name="Yamaguchi S."/>
            <person name="Yoneyama K."/>
            <person name="Manabe R.I."/>
            <person name="Nelson D.C."/>
            <person name="Schulman A.H."/>
            <person name="Timko M.P."/>
            <person name="dePamphilis C.W."/>
            <person name="Choi D."/>
            <person name="Shirasu K."/>
        </authorList>
    </citation>
    <scope>NUCLEOTIDE SEQUENCE [LARGE SCALE GENOMIC DNA]</scope>
    <source>
        <strain evidence="2">cv. UVA1</strain>
    </source>
</reference>
<keyword evidence="1" id="KW-0378">Hydrolase</keyword>
<keyword evidence="1" id="KW-0347">Helicase</keyword>